<name>A0A8S5VHH2_9CAUD</name>
<organism evidence="1">
    <name type="scientific">Siphoviridae sp. ct3z32</name>
    <dbReference type="NCBI Taxonomy" id="2825327"/>
    <lineage>
        <taxon>Viruses</taxon>
        <taxon>Duplodnaviria</taxon>
        <taxon>Heunggongvirae</taxon>
        <taxon>Uroviricota</taxon>
        <taxon>Caudoviricetes</taxon>
    </lineage>
</organism>
<dbReference type="EMBL" id="BK016267">
    <property type="protein sequence ID" value="DAG06226.1"/>
    <property type="molecule type" value="Genomic_DNA"/>
</dbReference>
<sequence length="574" mass="68278">MKDSIKEYVKRFRQKVTPAMRCYHPLRIYNDARGEFEWHNCGKCPYCLKMCSDELTQRCYKESEQHPYAIFFTLTYDNDHIPYLERVGKWWILRNRTEVVDGESAVIIHDSEVQGVHPIESNECPIDIDCFGVLWKQDIINFKKRLFINLKRYVQRNKKYYTSLFVNGKLKDEPLFRIFVNGEYGPTTLRPHYHGILWFDEKCLANDFLDSFKDSSNASDRDYWHGLIYESWQMCSPDRCDAQHVTKAAPSYVASYVCSTYSLPDVLQAKPFRPKVLASKNPIIGSYKVSREMLTDALFNGTILYPQWDDDEKSFTEYPLPYSYLTRYFPKCKAYSILSFNDKLSIFAKYESGRYVKRSVIRRGFFDPKKQDLVSLDYNQDFDDTPYNDYYRYQNSRFHRMLKYWCSRSFDVPERDNFGKLTGRYVPRRLTPRQYIECLDRLYSNLALYNLAKFYAEQEELLDGSCNTFNQYLFTDRFQAKIYLLTYYPELVHSLPKVLTPRADAYILNRQLNTFGLGLSDLYDGLKLSDSVIDFLRNNCISMNFRVNTTQKCIDRNKSKKYKEFYARRKGIIY</sequence>
<protein>
    <submittedName>
        <fullName evidence="1">Replication associated protein</fullName>
    </submittedName>
</protein>
<evidence type="ECO:0000313" key="1">
    <source>
        <dbReference type="EMBL" id="DAG06226.1"/>
    </source>
</evidence>
<accession>A0A8S5VHH2</accession>
<reference evidence="1" key="1">
    <citation type="journal article" date="2021" name="Proc. Natl. Acad. Sci. U.S.A.">
        <title>A Catalog of Tens of Thousands of Viruses from Human Metagenomes Reveals Hidden Associations with Chronic Diseases.</title>
        <authorList>
            <person name="Tisza M.J."/>
            <person name="Buck C.B."/>
        </authorList>
    </citation>
    <scope>NUCLEOTIDE SEQUENCE</scope>
    <source>
        <strain evidence="1">Ct3z32</strain>
    </source>
</reference>
<proteinExistence type="predicted"/>